<keyword evidence="3" id="KW-1185">Reference proteome</keyword>
<proteinExistence type="predicted"/>
<evidence type="ECO:0000313" key="2">
    <source>
        <dbReference type="EMBL" id="KAL1894769.1"/>
    </source>
</evidence>
<reference evidence="2 3" key="1">
    <citation type="journal article" date="2024" name="IMA Fungus">
        <title>IMA Genome - F19 : A genome assembly and annotation guide to empower mycologists, including annotated draft genome sequences of Ceratocystis pirilliformis, Diaporthe australafricana, Fusarium ophioides, Paecilomyces lecythidis, and Sporothrix stenoceras.</title>
        <authorList>
            <person name="Aylward J."/>
            <person name="Wilson A.M."/>
            <person name="Visagie C.M."/>
            <person name="Spraker J."/>
            <person name="Barnes I."/>
            <person name="Buitendag C."/>
            <person name="Ceriani C."/>
            <person name="Del Mar Angel L."/>
            <person name="du Plessis D."/>
            <person name="Fuchs T."/>
            <person name="Gasser K."/>
            <person name="Kramer D."/>
            <person name="Li W."/>
            <person name="Munsamy K."/>
            <person name="Piso A."/>
            <person name="Price J.L."/>
            <person name="Sonnekus B."/>
            <person name="Thomas C."/>
            <person name="van der Nest A."/>
            <person name="van Dijk A."/>
            <person name="van Heerden A."/>
            <person name="van Vuuren N."/>
            <person name="Yilmaz N."/>
            <person name="Duong T.A."/>
            <person name="van der Merwe N.A."/>
            <person name="Wingfield M.J."/>
            <person name="Wingfield B.D."/>
        </authorList>
    </citation>
    <scope>NUCLEOTIDE SEQUENCE [LARGE SCALE GENOMIC DNA]</scope>
    <source>
        <strain evidence="2 3">CMW 5346</strain>
    </source>
</reference>
<protein>
    <recommendedName>
        <fullName evidence="4">Clr5 domain-containing protein</fullName>
    </recommendedName>
</protein>
<feature type="compositionally biased region" description="Acidic residues" evidence="1">
    <location>
        <begin position="296"/>
        <end position="309"/>
    </location>
</feature>
<feature type="region of interest" description="Disordered" evidence="1">
    <location>
        <begin position="232"/>
        <end position="263"/>
    </location>
</feature>
<dbReference type="EMBL" id="JAWCUI010000031">
    <property type="protein sequence ID" value="KAL1894769.1"/>
    <property type="molecule type" value="Genomic_DNA"/>
</dbReference>
<feature type="region of interest" description="Disordered" evidence="1">
    <location>
        <begin position="283"/>
        <end position="309"/>
    </location>
</feature>
<evidence type="ECO:0000256" key="1">
    <source>
        <dbReference type="SAM" id="MobiDB-lite"/>
    </source>
</evidence>
<feature type="compositionally biased region" description="Polar residues" evidence="1">
    <location>
        <begin position="283"/>
        <end position="295"/>
    </location>
</feature>
<feature type="compositionally biased region" description="Polar residues" evidence="1">
    <location>
        <begin position="250"/>
        <end position="263"/>
    </location>
</feature>
<feature type="compositionally biased region" description="Low complexity" evidence="1">
    <location>
        <begin position="232"/>
        <end position="249"/>
    </location>
</feature>
<comment type="caution">
    <text evidence="2">The sequence shown here is derived from an EMBL/GenBank/DDBJ whole genome shotgun (WGS) entry which is preliminary data.</text>
</comment>
<sequence length="412" mass="43590">MPSNFRTYEAQSRLLAAVLASNPGLKLNFKAIAQHYGSDTTTAGIEHRFRPIKKQAGIIRKAVADNKDPKELVNIFHMSDKDIHAYYGDSTPMGIEFQFRAVKKEAKAMRDGTDKGTSPLPSRKATPGSSAATPARKRKTPVTPAGTASASGSGSAPTSGGSIAPPPPAAKRAKRAVEIILSNDEDGCSTLASEEVDYEQLDLTPVSTPSHPMTTNGSSLPPMPSNLAPITPSTSGAATTSYATDTTPALSTGVSPPDQSSPDQADLVFHTAVQHQRQPTFFPHSQSQINNNSITTEDDVPGGRVDDDDDDIFIIDTPSKMPKMEPSVAPSATATLNHIADFGGWDRSQTQAQAFSQPASQNYAQSMSQGLSFDTSGSPSWSLDYPFAGTNDHLASVSFGEPGSFYDNDGAI</sequence>
<accession>A0ABR3Z5I8</accession>
<gene>
    <name evidence="2" type="ORF">Sste5346_005745</name>
</gene>
<organism evidence="2 3">
    <name type="scientific">Sporothrix stenoceras</name>
    <dbReference type="NCBI Taxonomy" id="5173"/>
    <lineage>
        <taxon>Eukaryota</taxon>
        <taxon>Fungi</taxon>
        <taxon>Dikarya</taxon>
        <taxon>Ascomycota</taxon>
        <taxon>Pezizomycotina</taxon>
        <taxon>Sordariomycetes</taxon>
        <taxon>Sordariomycetidae</taxon>
        <taxon>Ophiostomatales</taxon>
        <taxon>Ophiostomataceae</taxon>
        <taxon>Sporothrix</taxon>
    </lineage>
</organism>
<evidence type="ECO:0008006" key="4">
    <source>
        <dbReference type="Google" id="ProtNLM"/>
    </source>
</evidence>
<evidence type="ECO:0000313" key="3">
    <source>
        <dbReference type="Proteomes" id="UP001583186"/>
    </source>
</evidence>
<feature type="region of interest" description="Disordered" evidence="1">
    <location>
        <begin position="108"/>
        <end position="170"/>
    </location>
</feature>
<feature type="compositionally biased region" description="Polar residues" evidence="1">
    <location>
        <begin position="205"/>
        <end position="219"/>
    </location>
</feature>
<feature type="region of interest" description="Disordered" evidence="1">
    <location>
        <begin position="204"/>
        <end position="223"/>
    </location>
</feature>
<dbReference type="Proteomes" id="UP001583186">
    <property type="component" value="Unassembled WGS sequence"/>
</dbReference>
<feature type="compositionally biased region" description="Low complexity" evidence="1">
    <location>
        <begin position="143"/>
        <end position="163"/>
    </location>
</feature>
<name>A0ABR3Z5I8_9PEZI</name>